<dbReference type="InterPro" id="IPR029526">
    <property type="entry name" value="PGBD"/>
</dbReference>
<dbReference type="GO" id="GO:0043565">
    <property type="term" value="F:sequence-specific DNA binding"/>
    <property type="evidence" value="ECO:0007669"/>
    <property type="project" value="TreeGrafter"/>
</dbReference>
<dbReference type="Proteomes" id="UP000327044">
    <property type="component" value="Unassembled WGS sequence"/>
</dbReference>
<dbReference type="InterPro" id="IPR052638">
    <property type="entry name" value="PiggyBac_TE-derived"/>
</dbReference>
<keyword evidence="3" id="KW-1185">Reference proteome</keyword>
<feature type="domain" description="PiggyBac transposable element-derived protein" evidence="1">
    <location>
        <begin position="37"/>
        <end position="179"/>
    </location>
</feature>
<evidence type="ECO:0000313" key="3">
    <source>
        <dbReference type="Proteomes" id="UP000327044"/>
    </source>
</evidence>
<dbReference type="PANTHER" id="PTHR47055">
    <property type="entry name" value="DDE_TNP_1_7 DOMAIN-CONTAINING PROTEIN"/>
    <property type="match status" value="1"/>
</dbReference>
<sequence length="182" mass="21535">MKTATFPLPNYSEYANKSPVELVEMFLDSNIYWKNPENPNITLGELRCFIAILILSGYNNLPGKNFYWDSGADMGKQMVKETMRRDRFRQIMRFLHCANNSKPDANDKLWKLRPLIDMLQENFSKHFKPSEHLNYDESMVKYYGRHSRKQFIRGKPIRFGYKVWCLNAANSYLVNFDILSRA</sequence>
<dbReference type="EMBL" id="VVIM01000001">
    <property type="protein sequence ID" value="KAB0803706.1"/>
    <property type="molecule type" value="Genomic_DNA"/>
</dbReference>
<proteinExistence type="predicted"/>
<comment type="caution">
    <text evidence="2">The sequence shown here is derived from an EMBL/GenBank/DDBJ whole genome shotgun (WGS) entry which is preliminary data.</text>
</comment>
<gene>
    <name evidence="2" type="ORF">PPYR_00676</name>
</gene>
<evidence type="ECO:0000313" key="2">
    <source>
        <dbReference type="EMBL" id="KAB0803706.1"/>
    </source>
</evidence>
<name>A0A5N4B2B7_PHOPY</name>
<dbReference type="AlphaFoldDB" id="A0A5N4B2B7"/>
<dbReference type="PANTHER" id="PTHR47055:SF2">
    <property type="entry name" value="PIGGYBAC TRANSPOSABLE ELEMENT-DERIVED PROTEIN 2-RELATED"/>
    <property type="match status" value="1"/>
</dbReference>
<evidence type="ECO:0000259" key="1">
    <source>
        <dbReference type="Pfam" id="PF13843"/>
    </source>
</evidence>
<protein>
    <recommendedName>
        <fullName evidence="1">PiggyBac transposable element-derived protein domain-containing protein</fullName>
    </recommendedName>
</protein>
<reference evidence="2 3" key="1">
    <citation type="journal article" date="2018" name="Elife">
        <title>Firefly genomes illuminate parallel origins of bioluminescence in beetles.</title>
        <authorList>
            <person name="Fallon T.R."/>
            <person name="Lower S.E."/>
            <person name="Chang C.H."/>
            <person name="Bessho-Uehara M."/>
            <person name="Martin G.J."/>
            <person name="Bewick A.J."/>
            <person name="Behringer M."/>
            <person name="Debat H.J."/>
            <person name="Wong I."/>
            <person name="Day J.C."/>
            <person name="Suvorov A."/>
            <person name="Silva C.J."/>
            <person name="Stanger-Hall K.F."/>
            <person name="Hall D.W."/>
            <person name="Schmitz R.J."/>
            <person name="Nelson D.R."/>
            <person name="Lewis S.M."/>
            <person name="Shigenobu S."/>
            <person name="Bybee S.M."/>
            <person name="Larracuente A.M."/>
            <person name="Oba Y."/>
            <person name="Weng J.K."/>
        </authorList>
    </citation>
    <scope>NUCLEOTIDE SEQUENCE [LARGE SCALE GENOMIC DNA]</scope>
    <source>
        <strain evidence="2">1611_PpyrPB1</strain>
        <tissue evidence="2">Whole body</tissue>
    </source>
</reference>
<dbReference type="InParanoid" id="A0A5N4B2B7"/>
<dbReference type="Pfam" id="PF13843">
    <property type="entry name" value="DDE_Tnp_1_7"/>
    <property type="match status" value="1"/>
</dbReference>
<organism evidence="2 3">
    <name type="scientific">Photinus pyralis</name>
    <name type="common">Common eastern firefly</name>
    <name type="synonym">Lampyris pyralis</name>
    <dbReference type="NCBI Taxonomy" id="7054"/>
    <lineage>
        <taxon>Eukaryota</taxon>
        <taxon>Metazoa</taxon>
        <taxon>Ecdysozoa</taxon>
        <taxon>Arthropoda</taxon>
        <taxon>Hexapoda</taxon>
        <taxon>Insecta</taxon>
        <taxon>Pterygota</taxon>
        <taxon>Neoptera</taxon>
        <taxon>Endopterygota</taxon>
        <taxon>Coleoptera</taxon>
        <taxon>Polyphaga</taxon>
        <taxon>Elateriformia</taxon>
        <taxon>Elateroidea</taxon>
        <taxon>Lampyridae</taxon>
        <taxon>Lampyrinae</taxon>
        <taxon>Photinus</taxon>
    </lineage>
</organism>
<accession>A0A5N4B2B7</accession>